<evidence type="ECO:0000256" key="5">
    <source>
        <dbReference type="ARBA" id="ARBA00023242"/>
    </source>
</evidence>
<evidence type="ECO:0000259" key="7">
    <source>
        <dbReference type="Pfam" id="PF04042"/>
    </source>
</evidence>
<keyword evidence="4" id="KW-0238">DNA-binding</keyword>
<evidence type="ECO:0000313" key="9">
    <source>
        <dbReference type="Proteomes" id="UP000244811"/>
    </source>
</evidence>
<dbReference type="GO" id="GO:0008622">
    <property type="term" value="C:epsilon DNA polymerase complex"/>
    <property type="evidence" value="ECO:0007669"/>
    <property type="project" value="InterPro"/>
</dbReference>
<reference evidence="8" key="1">
    <citation type="submission" date="2022-07" db="EMBL/GenBank/DDBJ databases">
        <title>Evaluation of T. orientalis genome assembly methods using nanopore sequencing and analysis of variation between genomes.</title>
        <authorList>
            <person name="Yam J."/>
            <person name="Micallef M.L."/>
            <person name="Liu M."/>
            <person name="Djordjevic S.P."/>
            <person name="Bogema D.R."/>
            <person name="Jenkins C."/>
        </authorList>
    </citation>
    <scope>NUCLEOTIDE SEQUENCE</scope>
    <source>
        <strain evidence="8">Goon Nure</strain>
    </source>
</reference>
<comment type="subcellular location">
    <subcellularLocation>
        <location evidence="1">Nucleus</location>
    </subcellularLocation>
</comment>
<accession>A0A976MDA1</accession>
<evidence type="ECO:0000313" key="8">
    <source>
        <dbReference type="EMBL" id="UKK02206.2"/>
    </source>
</evidence>
<dbReference type="InterPro" id="IPR007185">
    <property type="entry name" value="DNA_pol_a/d/e_bsu"/>
</dbReference>
<keyword evidence="8" id="KW-0239">DNA-directed DNA polymerase</keyword>
<keyword evidence="8" id="KW-0808">Transferase</keyword>
<dbReference type="PANTHER" id="PTHR12708">
    <property type="entry name" value="DNA POLYMERASE EPSILON SUBUNIT B"/>
    <property type="match status" value="1"/>
</dbReference>
<sequence>MESLFTQYDDSPIIYEHDPDSELNQQNEAKKTKSHLIISNLIKYGINLQVPEAVFEHIANQTIFDTPNIYTRKLASTHPKSSVQFDIDSFVDSRIWNHLVSKLYGTKSSAVDVAYIDGVLEEIKNSDLYKHQNEFIVDIKNKFGSGVLKYGSDGVYVYNAVKDVPMVYYSVKKQKFLSSFKKEDSEIGPQADLIERICSIRYQLLFERCRGYNFNEWLGIDSHTNIMLVPVDSVSFSSKDAQLLIGNLAKSKEGDLCMQGCLVEMKIRLSKDCKISNGIYCYGQVVIIFGTMLPFDNVFNVQSLTHPPLTNKNNLSHLNLFGGLHSPMELAMFKECVNLPSLKNIGSKWVIISDLHLDRASNIQSLEKLFNSYVESYNKQQLPLGFVFMGNFSSSGYNFDLHHNWTDELDKKANVSHTDSYSSGFDNLFKLLTKPKFIMILSCCYIVFVPGPKDASLCRQRIPRNPLLSFAINRFKERMESSRPECLGHIIMASNPCRIRHWGRQMIFFRHDILTHLLIDSVVTTSSSEYMETCDDLAEMLVETIIGQSHLSPNKPGLSTILEHDSSLLLHPLPDFICLGDTTSPAFVRYHGLKNKCIITNCESTFDSFKNIISYDSSSNTVEVVSV</sequence>
<keyword evidence="5" id="KW-0539">Nucleus</keyword>
<dbReference type="EMBL" id="CP056071">
    <property type="protein sequence ID" value="UKK02206.2"/>
    <property type="molecule type" value="Genomic_DNA"/>
</dbReference>
<dbReference type="PANTHER" id="PTHR12708:SF0">
    <property type="entry name" value="DNA POLYMERASE EPSILON SUBUNIT 2"/>
    <property type="match status" value="1"/>
</dbReference>
<evidence type="ECO:0000256" key="2">
    <source>
        <dbReference type="ARBA" id="ARBA00009560"/>
    </source>
</evidence>
<evidence type="ECO:0000256" key="6">
    <source>
        <dbReference type="ARBA" id="ARBA00032930"/>
    </source>
</evidence>
<dbReference type="GO" id="GO:0003887">
    <property type="term" value="F:DNA-directed DNA polymerase activity"/>
    <property type="evidence" value="ECO:0007669"/>
    <property type="project" value="UniProtKB-KW"/>
</dbReference>
<dbReference type="Proteomes" id="UP000244811">
    <property type="component" value="Chromosome 2"/>
</dbReference>
<proteinExistence type="inferred from homology"/>
<evidence type="ECO:0000256" key="3">
    <source>
        <dbReference type="ARBA" id="ARBA00022705"/>
    </source>
</evidence>
<keyword evidence="8" id="KW-0548">Nucleotidyltransferase</keyword>
<name>A0A976MDA1_THEOR</name>
<dbReference type="AlphaFoldDB" id="A0A976MDA1"/>
<evidence type="ECO:0000256" key="4">
    <source>
        <dbReference type="ARBA" id="ARBA00023125"/>
    </source>
</evidence>
<protein>
    <recommendedName>
        <fullName evidence="6">DNA polymerase II subunit 2</fullName>
    </recommendedName>
</protein>
<organism evidence="8 9">
    <name type="scientific">Theileria orientalis</name>
    <dbReference type="NCBI Taxonomy" id="68886"/>
    <lineage>
        <taxon>Eukaryota</taxon>
        <taxon>Sar</taxon>
        <taxon>Alveolata</taxon>
        <taxon>Apicomplexa</taxon>
        <taxon>Aconoidasida</taxon>
        <taxon>Piroplasmida</taxon>
        <taxon>Theileriidae</taxon>
        <taxon>Theileria</taxon>
    </lineage>
</organism>
<dbReference type="GO" id="GO:0042276">
    <property type="term" value="P:error-prone translesion synthesis"/>
    <property type="evidence" value="ECO:0007669"/>
    <property type="project" value="TreeGrafter"/>
</dbReference>
<dbReference type="GO" id="GO:0003677">
    <property type="term" value="F:DNA binding"/>
    <property type="evidence" value="ECO:0007669"/>
    <property type="project" value="UniProtKB-KW"/>
</dbReference>
<comment type="similarity">
    <text evidence="2">Belongs to the DNA polymerase epsilon subunit B family.</text>
</comment>
<dbReference type="InterPro" id="IPR016266">
    <property type="entry name" value="POLE2"/>
</dbReference>
<evidence type="ECO:0000256" key="1">
    <source>
        <dbReference type="ARBA" id="ARBA00004123"/>
    </source>
</evidence>
<dbReference type="Pfam" id="PF04042">
    <property type="entry name" value="DNA_pol_E_B"/>
    <property type="match status" value="1"/>
</dbReference>
<dbReference type="GO" id="GO:0006261">
    <property type="term" value="P:DNA-templated DNA replication"/>
    <property type="evidence" value="ECO:0007669"/>
    <property type="project" value="InterPro"/>
</dbReference>
<gene>
    <name evidence="8" type="ORF">MACK_001561</name>
</gene>
<feature type="domain" description="DNA polymerase alpha/delta/epsilon subunit B" evidence="7">
    <location>
        <begin position="350"/>
        <end position="588"/>
    </location>
</feature>
<keyword evidence="3" id="KW-0235">DNA replication</keyword>